<protein>
    <submittedName>
        <fullName evidence="1">Uncharacterized protein</fullName>
    </submittedName>
</protein>
<accession>A0AAX3M249</accession>
<dbReference type="AlphaFoldDB" id="A0AAX3M249"/>
<organism evidence="1 2">
    <name type="scientific">Paenibacillus kyungheensis</name>
    <dbReference type="NCBI Taxonomy" id="1452732"/>
    <lineage>
        <taxon>Bacteria</taxon>
        <taxon>Bacillati</taxon>
        <taxon>Bacillota</taxon>
        <taxon>Bacilli</taxon>
        <taxon>Bacillales</taxon>
        <taxon>Paenibacillaceae</taxon>
        <taxon>Paenibacillus</taxon>
    </lineage>
</organism>
<dbReference type="EMBL" id="CP117416">
    <property type="protein sequence ID" value="WCT56201.1"/>
    <property type="molecule type" value="Genomic_DNA"/>
</dbReference>
<dbReference type="RefSeq" id="WP_273614506.1">
    <property type="nucleotide sequence ID" value="NZ_CP117416.1"/>
</dbReference>
<gene>
    <name evidence="1" type="ORF">PQ456_01345</name>
</gene>
<name>A0AAX3M249_9BACL</name>
<reference evidence="1 2" key="1">
    <citation type="submission" date="2023-02" db="EMBL/GenBank/DDBJ databases">
        <title>Genome sequence of Paenibacillus kyungheensis KACC 18744.</title>
        <authorList>
            <person name="Kim S."/>
            <person name="Heo J."/>
            <person name="Kwon S.-W."/>
        </authorList>
    </citation>
    <scope>NUCLEOTIDE SEQUENCE [LARGE SCALE GENOMIC DNA]</scope>
    <source>
        <strain evidence="1 2">KACC 18744</strain>
    </source>
</reference>
<dbReference type="Proteomes" id="UP001220509">
    <property type="component" value="Chromosome"/>
</dbReference>
<evidence type="ECO:0000313" key="2">
    <source>
        <dbReference type="Proteomes" id="UP001220509"/>
    </source>
</evidence>
<sequence length="206" mass="22805">MKYGRYTHTALGTIFQLVNLLTVDEVAFTEEKVTLTSGKNGRLDYALKTGTSSYEVYELKPMSYRTNSKKHASALKQLNNYVNGINANGFLNDPKATATKGTKFNPNGLVINDPFDSNKVIKFYTYDDDPGMIYYDSLDREKPNEDLKVVPEPKTSEIWDALSGFFAPSYRPNGIPLPNGLPPLGGDKGNGGLTPFPIPIPKYIIP</sequence>
<keyword evidence="2" id="KW-1185">Reference proteome</keyword>
<dbReference type="KEGG" id="pka:PQ456_01345"/>
<evidence type="ECO:0000313" key="1">
    <source>
        <dbReference type="EMBL" id="WCT56201.1"/>
    </source>
</evidence>
<proteinExistence type="predicted"/>